<feature type="transmembrane region" description="Helical" evidence="2">
    <location>
        <begin position="537"/>
        <end position="553"/>
    </location>
</feature>
<feature type="compositionally biased region" description="Polar residues" evidence="1">
    <location>
        <begin position="253"/>
        <end position="262"/>
    </location>
</feature>
<organism evidence="3 4">
    <name type="scientific">Candida maltosa (strain Xu316)</name>
    <name type="common">Yeast</name>
    <dbReference type="NCBI Taxonomy" id="1245528"/>
    <lineage>
        <taxon>Eukaryota</taxon>
        <taxon>Fungi</taxon>
        <taxon>Dikarya</taxon>
        <taxon>Ascomycota</taxon>
        <taxon>Saccharomycotina</taxon>
        <taxon>Pichiomycetes</taxon>
        <taxon>Debaryomycetaceae</taxon>
        <taxon>Candida/Lodderomyces clade</taxon>
        <taxon>Candida</taxon>
    </lineage>
</organism>
<dbReference type="EMBL" id="AOGT01001730">
    <property type="protein sequence ID" value="EMG47087.1"/>
    <property type="molecule type" value="Genomic_DNA"/>
</dbReference>
<comment type="caution">
    <text evidence="3">The sequence shown here is derived from an EMBL/GenBank/DDBJ whole genome shotgun (WGS) entry which is preliminary data.</text>
</comment>
<feature type="compositionally biased region" description="Low complexity" evidence="1">
    <location>
        <begin position="81"/>
        <end position="93"/>
    </location>
</feature>
<dbReference type="OMA" id="KSIHITR"/>
<dbReference type="AlphaFoldDB" id="M3HID9"/>
<sequence length="554" mass="62330">MNFITSILLLSTNSNLHPTTTYLQSFDNASTSTLIYSNLFHHQTLYQNYDRNTTFVKLGDFNGSTGSDTDHDSDSNDDDSSSSSSSDSDLSSSENDFPGNIENISVSDDQVFPAEYPPQKDYFNLYPYDDSDVFIKNEIQKHINKNQHVLEWGISPPMNISMSEPETDSTIPSYTPVNTDEEEHITTVEIITLTITRLVTRTKSKITVDPVQQESGRLIIGPSPTEVSITDIDETTTDEPETTQEQESESDLEPTTTTNIYPTNVEDIDDITFPIDFFPKSTSKEFSILPIEGTTVYLSEPPETPTTIFTVERPPRPRTKKRPRPKSKSKSSIDTIDISSIFREIGSITTLPVTTTTSVPVITPTTSTKTVKKSKGKLKSLLSRITQIPISPITDDAIITEDSTSSEYVLTTTKHPKTKNRKAIKFTTISSSQRIKKYPRITTHSVDDTGGSKNKINYRTTTVLRNNITTNTSVIQPSHFSKIDSPEISSTENHQEPTTSDYSKIDGFQPNNDFTGVIMPANRQRFIFRSISEISRISFWFWLFMCFIMFVFLL</sequence>
<feature type="compositionally biased region" description="Polar residues" evidence="1">
    <location>
        <begin position="487"/>
        <end position="502"/>
    </location>
</feature>
<evidence type="ECO:0000313" key="3">
    <source>
        <dbReference type="EMBL" id="EMG47087.1"/>
    </source>
</evidence>
<evidence type="ECO:0000313" key="4">
    <source>
        <dbReference type="Proteomes" id="UP000011777"/>
    </source>
</evidence>
<evidence type="ECO:0000256" key="2">
    <source>
        <dbReference type="SAM" id="Phobius"/>
    </source>
</evidence>
<dbReference type="STRING" id="1245528.M3HID9"/>
<keyword evidence="2" id="KW-0812">Transmembrane</keyword>
<evidence type="ECO:0000256" key="1">
    <source>
        <dbReference type="SAM" id="MobiDB-lite"/>
    </source>
</evidence>
<feature type="region of interest" description="Disordered" evidence="1">
    <location>
        <begin position="299"/>
        <end position="333"/>
    </location>
</feature>
<keyword evidence="4" id="KW-1185">Reference proteome</keyword>
<feature type="compositionally biased region" description="Basic residues" evidence="1">
    <location>
        <begin position="316"/>
        <end position="329"/>
    </location>
</feature>
<accession>M3HID9</accession>
<reference evidence="3 4" key="1">
    <citation type="submission" date="2013-02" db="EMBL/GenBank/DDBJ databases">
        <title>Genome sequence of Candida maltosa Xu316, a potential industrial strain for xylitol and ethanol production.</title>
        <authorList>
            <person name="Yu J."/>
            <person name="Wang Q."/>
            <person name="Geng X."/>
            <person name="Bao W."/>
            <person name="He P."/>
            <person name="Cai J."/>
        </authorList>
    </citation>
    <scope>NUCLEOTIDE SEQUENCE [LARGE SCALE GENOMIC DNA]</scope>
    <source>
        <strain evidence="4">Xu316</strain>
    </source>
</reference>
<gene>
    <name evidence="3" type="ORF">G210_2632</name>
</gene>
<keyword evidence="2" id="KW-1133">Transmembrane helix</keyword>
<feature type="compositionally biased region" description="Acidic residues" evidence="1">
    <location>
        <begin position="231"/>
        <end position="252"/>
    </location>
</feature>
<keyword evidence="2" id="KW-0472">Membrane</keyword>
<protein>
    <submittedName>
        <fullName evidence="3">Uncharacterized protein</fullName>
    </submittedName>
</protein>
<feature type="region of interest" description="Disordered" evidence="1">
    <location>
        <begin position="230"/>
        <end position="262"/>
    </location>
</feature>
<dbReference type="HOGENOM" id="CLU_491749_0_0_1"/>
<feature type="region of interest" description="Disordered" evidence="1">
    <location>
        <begin position="64"/>
        <end position="113"/>
    </location>
</feature>
<name>M3HID9_CANMX</name>
<proteinExistence type="predicted"/>
<feature type="region of interest" description="Disordered" evidence="1">
    <location>
        <begin position="485"/>
        <end position="507"/>
    </location>
</feature>
<dbReference type="Proteomes" id="UP000011777">
    <property type="component" value="Unassembled WGS sequence"/>
</dbReference>